<evidence type="ECO:0000256" key="1">
    <source>
        <dbReference type="SAM" id="MobiDB-lite"/>
    </source>
</evidence>
<feature type="compositionally biased region" description="Polar residues" evidence="1">
    <location>
        <begin position="1"/>
        <end position="10"/>
    </location>
</feature>
<accession>A0AAD7UTY5</accession>
<reference evidence="2 3" key="1">
    <citation type="submission" date="2023-03" db="EMBL/GenBank/DDBJ databases">
        <title>Genome sequence of Lichtheimia ornata CBS 291.66.</title>
        <authorList>
            <person name="Mohabir J.T."/>
            <person name="Shea T.P."/>
            <person name="Kurbessoian T."/>
            <person name="Berby B."/>
            <person name="Fontaine J."/>
            <person name="Livny J."/>
            <person name="Gnirke A."/>
            <person name="Stajich J.E."/>
            <person name="Cuomo C.A."/>
        </authorList>
    </citation>
    <scope>NUCLEOTIDE SEQUENCE [LARGE SCALE GENOMIC DNA]</scope>
    <source>
        <strain evidence="2">CBS 291.66</strain>
    </source>
</reference>
<evidence type="ECO:0000313" key="2">
    <source>
        <dbReference type="EMBL" id="KAJ8652425.1"/>
    </source>
</evidence>
<comment type="caution">
    <text evidence="2">The sequence shown here is derived from an EMBL/GenBank/DDBJ whole genome shotgun (WGS) entry which is preliminary data.</text>
</comment>
<dbReference type="RefSeq" id="XP_058337339.1">
    <property type="nucleotide sequence ID" value="XM_058491910.1"/>
</dbReference>
<evidence type="ECO:0000313" key="3">
    <source>
        <dbReference type="Proteomes" id="UP001234581"/>
    </source>
</evidence>
<dbReference type="Proteomes" id="UP001234581">
    <property type="component" value="Unassembled WGS sequence"/>
</dbReference>
<dbReference type="EMBL" id="JARTCD010000105">
    <property type="protein sequence ID" value="KAJ8652425.1"/>
    <property type="molecule type" value="Genomic_DNA"/>
</dbReference>
<keyword evidence="3" id="KW-1185">Reference proteome</keyword>
<dbReference type="GeneID" id="83219349"/>
<protein>
    <submittedName>
        <fullName evidence="2">Uncharacterized protein</fullName>
    </submittedName>
</protein>
<dbReference type="AlphaFoldDB" id="A0AAD7UTY5"/>
<organism evidence="2 3">
    <name type="scientific">Lichtheimia ornata</name>
    <dbReference type="NCBI Taxonomy" id="688661"/>
    <lineage>
        <taxon>Eukaryota</taxon>
        <taxon>Fungi</taxon>
        <taxon>Fungi incertae sedis</taxon>
        <taxon>Mucoromycota</taxon>
        <taxon>Mucoromycotina</taxon>
        <taxon>Mucoromycetes</taxon>
        <taxon>Mucorales</taxon>
        <taxon>Lichtheimiaceae</taxon>
        <taxon>Lichtheimia</taxon>
    </lineage>
</organism>
<name>A0AAD7UTY5_9FUNG</name>
<gene>
    <name evidence="2" type="ORF">O0I10_011957</name>
</gene>
<sequence length="112" mass="12298">MSNQDQTQNNHQEDVPMSEGSIPPSAAGSAFTPDMEDARQADISGQLGVDATPQQVMQALANMIQAMDITITDLATGDNQHLFQEITRQRDEYAQRLAVLQRINAQETAQQV</sequence>
<proteinExistence type="predicted"/>
<feature type="region of interest" description="Disordered" evidence="1">
    <location>
        <begin position="1"/>
        <end position="42"/>
    </location>
</feature>